<dbReference type="CDD" id="cd04725">
    <property type="entry name" value="OMP_decarboxylase_like"/>
    <property type="match status" value="1"/>
</dbReference>
<proteinExistence type="inferred from homology"/>
<evidence type="ECO:0000256" key="3">
    <source>
        <dbReference type="ARBA" id="ARBA00022793"/>
    </source>
</evidence>
<evidence type="ECO:0000256" key="4">
    <source>
        <dbReference type="ARBA" id="ARBA00022975"/>
    </source>
</evidence>
<dbReference type="InterPro" id="IPR011995">
    <property type="entry name" value="OMPdecase_type-2"/>
</dbReference>
<name>A0A6B3L0P5_9BACT</name>
<dbReference type="EMBL" id="CP066776">
    <property type="protein sequence ID" value="QQL44354.1"/>
    <property type="molecule type" value="Genomic_DNA"/>
</dbReference>
<dbReference type="RefSeq" id="WP_164362108.1">
    <property type="nucleotide sequence ID" value="NZ_CP066776.1"/>
</dbReference>
<dbReference type="AlphaFoldDB" id="A0A6B3L0P5"/>
<dbReference type="UniPathway" id="UPA00070">
    <property type="reaction ID" value="UER00120"/>
</dbReference>
<keyword evidence="3" id="KW-0210">Decarboxylase</keyword>
<dbReference type="Pfam" id="PF00215">
    <property type="entry name" value="OMPdecase"/>
    <property type="match status" value="1"/>
</dbReference>
<dbReference type="Gene3D" id="3.20.20.70">
    <property type="entry name" value="Aldolase class I"/>
    <property type="match status" value="1"/>
</dbReference>
<evidence type="ECO:0000313" key="10">
    <source>
        <dbReference type="Proteomes" id="UP000475117"/>
    </source>
</evidence>
<dbReference type="PANTHER" id="PTHR43375">
    <property type="entry name" value="OROTIDINE 5'-PHOSPHATE DECARBOXYLASE"/>
    <property type="match status" value="1"/>
</dbReference>
<dbReference type="SUPFAM" id="SSF51366">
    <property type="entry name" value="Ribulose-phoshate binding barrel"/>
    <property type="match status" value="1"/>
</dbReference>
<evidence type="ECO:0000256" key="2">
    <source>
        <dbReference type="ARBA" id="ARBA00008847"/>
    </source>
</evidence>
<evidence type="ECO:0000256" key="1">
    <source>
        <dbReference type="ARBA" id="ARBA00004861"/>
    </source>
</evidence>
<dbReference type="KEGG" id="soa:G3M56_010720"/>
<comment type="pathway">
    <text evidence="1">Pyrimidine metabolism; UMP biosynthesis via de novo pathway; UMP from orotate: step 2/2.</text>
</comment>
<dbReference type="GO" id="GO:0004590">
    <property type="term" value="F:orotidine-5'-phosphate decarboxylase activity"/>
    <property type="evidence" value="ECO:0007669"/>
    <property type="project" value="UniProtKB-UniRule"/>
</dbReference>
<dbReference type="NCBIfam" id="TIGR02127">
    <property type="entry name" value="pyrF_sub2"/>
    <property type="match status" value="1"/>
</dbReference>
<reference evidence="9 10" key="1">
    <citation type="submission" date="2020-12" db="EMBL/GenBank/DDBJ databases">
        <title>Sulforoseuscoccus oceanibium gen. nov., sp. nov., a representative of the phylum Verrucomicrobia with special cytoplasmic membrane, and proposal of Sulforoseuscoccusaceae fam. nov.</title>
        <authorList>
            <person name="Xi F."/>
        </authorList>
    </citation>
    <scope>NUCLEOTIDE SEQUENCE [LARGE SCALE GENOMIC DNA]</scope>
    <source>
        <strain evidence="9 10">T37</strain>
    </source>
</reference>
<comment type="similarity">
    <text evidence="2">Belongs to the OMP decarboxylase family. Type 2 subfamily.</text>
</comment>
<evidence type="ECO:0000256" key="7">
    <source>
        <dbReference type="NCBIfam" id="TIGR02127"/>
    </source>
</evidence>
<evidence type="ECO:0000259" key="8">
    <source>
        <dbReference type="SMART" id="SM00934"/>
    </source>
</evidence>
<dbReference type="PANTHER" id="PTHR43375:SF1">
    <property type="entry name" value="OROTIDINE 5'-PHOSPHATE DECARBOXYLASE"/>
    <property type="match status" value="1"/>
</dbReference>
<dbReference type="InterPro" id="IPR001754">
    <property type="entry name" value="OMPdeCOase_dom"/>
</dbReference>
<dbReference type="GO" id="GO:0044205">
    <property type="term" value="P:'de novo' UMP biosynthetic process"/>
    <property type="evidence" value="ECO:0007669"/>
    <property type="project" value="UniProtKB-UniPathway"/>
</dbReference>
<dbReference type="InterPro" id="IPR011060">
    <property type="entry name" value="RibuloseP-bd_barrel"/>
</dbReference>
<evidence type="ECO:0000256" key="6">
    <source>
        <dbReference type="ARBA" id="ARBA00049157"/>
    </source>
</evidence>
<organism evidence="9 10">
    <name type="scientific">Sulfuriroseicoccus oceanibius</name>
    <dbReference type="NCBI Taxonomy" id="2707525"/>
    <lineage>
        <taxon>Bacteria</taxon>
        <taxon>Pseudomonadati</taxon>
        <taxon>Verrucomicrobiota</taxon>
        <taxon>Verrucomicrobiia</taxon>
        <taxon>Verrucomicrobiales</taxon>
        <taxon>Verrucomicrobiaceae</taxon>
        <taxon>Sulfuriroseicoccus</taxon>
    </lineage>
</organism>
<dbReference type="GO" id="GO:0006207">
    <property type="term" value="P:'de novo' pyrimidine nucleobase biosynthetic process"/>
    <property type="evidence" value="ECO:0007669"/>
    <property type="project" value="InterPro"/>
</dbReference>
<keyword evidence="5 9" id="KW-0456">Lyase</keyword>
<dbReference type="InterPro" id="IPR013785">
    <property type="entry name" value="Aldolase_TIM"/>
</dbReference>
<comment type="catalytic activity">
    <reaction evidence="6">
        <text>orotidine 5'-phosphate + H(+) = UMP + CO2</text>
        <dbReference type="Rhea" id="RHEA:11596"/>
        <dbReference type="ChEBI" id="CHEBI:15378"/>
        <dbReference type="ChEBI" id="CHEBI:16526"/>
        <dbReference type="ChEBI" id="CHEBI:57538"/>
        <dbReference type="ChEBI" id="CHEBI:57865"/>
        <dbReference type="EC" id="4.1.1.23"/>
    </reaction>
</comment>
<gene>
    <name evidence="9" type="primary">pyrF</name>
    <name evidence="9" type="ORF">G3M56_010720</name>
</gene>
<keyword evidence="4" id="KW-0665">Pyrimidine biosynthesis</keyword>
<protein>
    <recommendedName>
        <fullName evidence="7">Orotidine-5'-phosphate decarboxylase</fullName>
        <ecNumber evidence="7">4.1.1.23</ecNumber>
    </recommendedName>
</protein>
<accession>A0A6B3L0P5</accession>
<evidence type="ECO:0000313" key="9">
    <source>
        <dbReference type="EMBL" id="QQL44354.1"/>
    </source>
</evidence>
<evidence type="ECO:0000256" key="5">
    <source>
        <dbReference type="ARBA" id="ARBA00023239"/>
    </source>
</evidence>
<dbReference type="SMART" id="SM00934">
    <property type="entry name" value="OMPdecase"/>
    <property type="match status" value="1"/>
</dbReference>
<sequence>MTENYEQKLARRIAKTGSRLCVGIDPRPDLMDGKVEDVLRRLIAETAPYAAALKPNMAYFEAMGIKGVELLEELLSEVPEDLPVILDAKRGDIGETQRYYAKAYFENWNVDAVTLSPFMGFDSIEPFLHHEGKGVYLLGVTSNPGSQDIQRQKLADGRYVFELVQEFRQRGIDEGLPGSVGLVVGLTNVAPEVMERVADVPLLVPGLGAQGGDLAGLAAEKRDAPTVINVSRGIMFPEEGNSFSDQAKYYAELIANQFAN</sequence>
<dbReference type="Proteomes" id="UP000475117">
    <property type="component" value="Chromosome"/>
</dbReference>
<dbReference type="EC" id="4.1.1.23" evidence="7"/>
<feature type="domain" description="Orotidine 5'-phosphate decarboxylase" evidence="8">
    <location>
        <begin position="19"/>
        <end position="247"/>
    </location>
</feature>
<keyword evidence="10" id="KW-1185">Reference proteome</keyword>